<gene>
    <name evidence="2" type="ORF">LECACI_7A000143</name>
</gene>
<feature type="transmembrane region" description="Helical" evidence="1">
    <location>
        <begin position="7"/>
        <end position="29"/>
    </location>
</feature>
<dbReference type="GO" id="GO:0005794">
    <property type="term" value="C:Golgi apparatus"/>
    <property type="evidence" value="ECO:0007669"/>
    <property type="project" value="TreeGrafter"/>
</dbReference>
<proteinExistence type="predicted"/>
<feature type="transmembrane region" description="Helical" evidence="1">
    <location>
        <begin position="49"/>
        <end position="68"/>
    </location>
</feature>
<evidence type="ECO:0000256" key="1">
    <source>
        <dbReference type="SAM" id="Phobius"/>
    </source>
</evidence>
<feature type="transmembrane region" description="Helical" evidence="1">
    <location>
        <begin position="269"/>
        <end position="295"/>
    </location>
</feature>
<feature type="transmembrane region" description="Helical" evidence="1">
    <location>
        <begin position="230"/>
        <end position="249"/>
    </location>
</feature>
<dbReference type="AlphaFoldDB" id="A0AAI8W0J1"/>
<keyword evidence="3" id="KW-1185">Reference proteome</keyword>
<organism evidence="2 3">
    <name type="scientific">Lecanosticta acicola</name>
    <dbReference type="NCBI Taxonomy" id="111012"/>
    <lineage>
        <taxon>Eukaryota</taxon>
        <taxon>Fungi</taxon>
        <taxon>Dikarya</taxon>
        <taxon>Ascomycota</taxon>
        <taxon>Pezizomycotina</taxon>
        <taxon>Dothideomycetes</taxon>
        <taxon>Dothideomycetidae</taxon>
        <taxon>Mycosphaerellales</taxon>
        <taxon>Mycosphaerellaceae</taxon>
        <taxon>Lecanosticta</taxon>
    </lineage>
</organism>
<protein>
    <submittedName>
        <fullName evidence="2">UPF0658 Golgi apparatus membrane</fullName>
    </submittedName>
</protein>
<dbReference type="PANTHER" id="PTHR34391:SF1">
    <property type="entry name" value="UPF0658 GOLGI APPARATUS MEMBRANE PROTEIN C1952.10C-RELATED"/>
    <property type="match status" value="1"/>
</dbReference>
<sequence>MYLPDSTWTWAFMLIVLFQAIASLGLEAYVFGEFQHNLHSQGPTPTKTIPTYLALFIFGYIYELALAWDALRLKNTIQVIGICLYNLGMLIYSSVQMDQVNEAVKELRKVNDIGPETWDNLKPFLVAAPCVVALGTVCLAFVAWKLYNEFAWTIYKHISADLRLKRRYLIYQIYIALLKFDFFFFLGFTVQFIVVVQGNSDPEFYLTIAAIPVTIIILLLAAVFTRREWYVGQACIIIIYFGAMAYFVFKLVRMYTFPKKHNYDAARTSLTTFAVITILLLIVTIPTAFICMANFNKGLKPHIQRRKLPAANELDNGKWSAGEYTGAPHPLGQVPTRMTID</sequence>
<dbReference type="EMBL" id="CAVMBE010000001">
    <property type="protein sequence ID" value="CAK3747514.1"/>
    <property type="molecule type" value="Genomic_DNA"/>
</dbReference>
<feature type="transmembrane region" description="Helical" evidence="1">
    <location>
        <begin position="75"/>
        <end position="95"/>
    </location>
</feature>
<reference evidence="2" key="1">
    <citation type="submission" date="2023-11" db="EMBL/GenBank/DDBJ databases">
        <authorList>
            <person name="Alioto T."/>
            <person name="Alioto T."/>
            <person name="Gomez Garrido J."/>
        </authorList>
    </citation>
    <scope>NUCLEOTIDE SEQUENCE</scope>
</reference>
<keyword evidence="1" id="KW-0472">Membrane</keyword>
<keyword evidence="1" id="KW-1133">Transmembrane helix</keyword>
<accession>A0AAI8W0J1</accession>
<feature type="transmembrane region" description="Helical" evidence="1">
    <location>
        <begin position="204"/>
        <end position="223"/>
    </location>
</feature>
<evidence type="ECO:0000313" key="3">
    <source>
        <dbReference type="Proteomes" id="UP001296104"/>
    </source>
</evidence>
<feature type="transmembrane region" description="Helical" evidence="1">
    <location>
        <begin position="168"/>
        <end position="192"/>
    </location>
</feature>
<feature type="transmembrane region" description="Helical" evidence="1">
    <location>
        <begin position="124"/>
        <end position="147"/>
    </location>
</feature>
<keyword evidence="1" id="KW-0812">Transmembrane</keyword>
<dbReference type="Proteomes" id="UP001296104">
    <property type="component" value="Unassembled WGS sequence"/>
</dbReference>
<dbReference type="InterPro" id="IPR040410">
    <property type="entry name" value="UPF0658_Golgi"/>
</dbReference>
<comment type="caution">
    <text evidence="2">The sequence shown here is derived from an EMBL/GenBank/DDBJ whole genome shotgun (WGS) entry which is preliminary data.</text>
</comment>
<dbReference type="PANTHER" id="PTHR34391">
    <property type="entry name" value="UPF0658 GOLGI APPARATUS MEMBRANE PROTEIN C1952.10C-RELATED"/>
    <property type="match status" value="1"/>
</dbReference>
<evidence type="ECO:0000313" key="2">
    <source>
        <dbReference type="EMBL" id="CAK3747514.1"/>
    </source>
</evidence>
<name>A0AAI8W0J1_9PEZI</name>